<sequence length="39" mass="4291">MTSVMCPCDRRDGNRPGGYQTLQGKRNPTVASPRWAVIA</sequence>
<protein>
    <submittedName>
        <fullName evidence="2">Uncharacterized protein</fullName>
    </submittedName>
</protein>
<dbReference type="AlphaFoldDB" id="A0AAC8Q6G9"/>
<gene>
    <name evidence="2" type="ORF">AA314_03505</name>
</gene>
<organism evidence="2 3">
    <name type="scientific">Archangium gephyra</name>
    <dbReference type="NCBI Taxonomy" id="48"/>
    <lineage>
        <taxon>Bacteria</taxon>
        <taxon>Pseudomonadati</taxon>
        <taxon>Myxococcota</taxon>
        <taxon>Myxococcia</taxon>
        <taxon>Myxococcales</taxon>
        <taxon>Cystobacterineae</taxon>
        <taxon>Archangiaceae</taxon>
        <taxon>Archangium</taxon>
    </lineage>
</organism>
<accession>A0AAC8Q6G9</accession>
<name>A0AAC8Q6G9_9BACT</name>
<dbReference type="Proteomes" id="UP000035579">
    <property type="component" value="Chromosome"/>
</dbReference>
<dbReference type="EMBL" id="CP011509">
    <property type="protein sequence ID" value="AKJ01879.1"/>
    <property type="molecule type" value="Genomic_DNA"/>
</dbReference>
<proteinExistence type="predicted"/>
<evidence type="ECO:0000313" key="2">
    <source>
        <dbReference type="EMBL" id="AKJ01879.1"/>
    </source>
</evidence>
<feature type="region of interest" description="Disordered" evidence="1">
    <location>
        <begin position="1"/>
        <end position="39"/>
    </location>
</feature>
<reference evidence="2 3" key="1">
    <citation type="submission" date="2015-05" db="EMBL/GenBank/DDBJ databases">
        <title>Genome assembly of Archangium gephyra DSM 2261.</title>
        <authorList>
            <person name="Sharma G."/>
            <person name="Subramanian S."/>
        </authorList>
    </citation>
    <scope>NUCLEOTIDE SEQUENCE [LARGE SCALE GENOMIC DNA]</scope>
    <source>
        <strain evidence="2 3">DSM 2261</strain>
    </source>
</reference>
<feature type="compositionally biased region" description="Polar residues" evidence="1">
    <location>
        <begin position="20"/>
        <end position="30"/>
    </location>
</feature>
<evidence type="ECO:0000256" key="1">
    <source>
        <dbReference type="SAM" id="MobiDB-lite"/>
    </source>
</evidence>
<dbReference type="KEGG" id="age:AA314_03505"/>
<evidence type="ECO:0000313" key="3">
    <source>
        <dbReference type="Proteomes" id="UP000035579"/>
    </source>
</evidence>